<evidence type="ECO:0000259" key="5">
    <source>
        <dbReference type="Pfam" id="PF00890"/>
    </source>
</evidence>
<reference evidence="6" key="1">
    <citation type="submission" date="2009-10" db="EMBL/GenBank/DDBJ databases">
        <authorList>
            <person name="Weinstock G."/>
            <person name="Sodergren E."/>
            <person name="Clifton S."/>
            <person name="Fulton L."/>
            <person name="Fulton B."/>
            <person name="Courtney L."/>
            <person name="Fronick C."/>
            <person name="Harrison M."/>
            <person name="Strong C."/>
            <person name="Farmer C."/>
            <person name="Delahaunty K."/>
            <person name="Markovic C."/>
            <person name="Hall O."/>
            <person name="Minx P."/>
            <person name="Tomlinson C."/>
            <person name="Mitreva M."/>
            <person name="Nelson J."/>
            <person name="Hou S."/>
            <person name="Wollam A."/>
            <person name="Pepin K.H."/>
            <person name="Johnson M."/>
            <person name="Bhonagiri V."/>
            <person name="Nash W.E."/>
            <person name="Warren W."/>
            <person name="Chinwalla A."/>
            <person name="Mardis E.R."/>
            <person name="Wilson R.K."/>
        </authorList>
    </citation>
    <scope>NUCLEOTIDE SEQUENCE [LARGE SCALE GENOMIC DNA]</scope>
    <source>
        <strain evidence="6">ATCC 700122</strain>
    </source>
</reference>
<dbReference type="InterPro" id="IPR006311">
    <property type="entry name" value="TAT_signal"/>
</dbReference>
<evidence type="ECO:0000256" key="4">
    <source>
        <dbReference type="ARBA" id="ARBA00023002"/>
    </source>
</evidence>
<keyword evidence="2" id="KW-0285">Flavoprotein</keyword>
<dbReference type="eggNOG" id="COG1053">
    <property type="taxonomic scope" value="Bacteria"/>
</dbReference>
<evidence type="ECO:0000256" key="3">
    <source>
        <dbReference type="ARBA" id="ARBA00022827"/>
    </source>
</evidence>
<keyword evidence="4" id="KW-0560">Oxidoreductase</keyword>
<dbReference type="AlphaFoldDB" id="D0WH16"/>
<comment type="cofactor">
    <cofactor evidence="1">
        <name>FAD</name>
        <dbReference type="ChEBI" id="CHEBI:57692"/>
    </cofactor>
</comment>
<dbReference type="InterPro" id="IPR050315">
    <property type="entry name" value="FAD-oxidoreductase_2"/>
</dbReference>
<name>D0WH16_SLAES</name>
<dbReference type="Gene3D" id="3.50.50.60">
    <property type="entry name" value="FAD/NAD(P)-binding domain"/>
    <property type="match status" value="1"/>
</dbReference>
<dbReference type="PROSITE" id="PS51257">
    <property type="entry name" value="PROKAR_LIPOPROTEIN"/>
    <property type="match status" value="1"/>
</dbReference>
<dbReference type="STRING" id="649764.HMPREF0762_01281"/>
<evidence type="ECO:0000313" key="6">
    <source>
        <dbReference type="EMBL" id="EEZ61203.1"/>
    </source>
</evidence>
<dbReference type="RefSeq" id="WP_006362536.1">
    <property type="nucleotide sequence ID" value="NZ_GG700630.1"/>
</dbReference>
<dbReference type="Pfam" id="PF00890">
    <property type="entry name" value="FAD_binding_2"/>
    <property type="match status" value="1"/>
</dbReference>
<evidence type="ECO:0000313" key="7">
    <source>
        <dbReference type="Proteomes" id="UP000006001"/>
    </source>
</evidence>
<evidence type="ECO:0000256" key="2">
    <source>
        <dbReference type="ARBA" id="ARBA00022630"/>
    </source>
</evidence>
<keyword evidence="3" id="KW-0274">FAD</keyword>
<dbReference type="GeneID" id="85007792"/>
<dbReference type="Gene3D" id="3.90.700.10">
    <property type="entry name" value="Succinate dehydrogenase/fumarate reductase flavoprotein, catalytic domain"/>
    <property type="match status" value="1"/>
</dbReference>
<dbReference type="InterPro" id="IPR027477">
    <property type="entry name" value="Succ_DH/fumarate_Rdtase_cat_sf"/>
</dbReference>
<dbReference type="GO" id="GO:0008202">
    <property type="term" value="P:steroid metabolic process"/>
    <property type="evidence" value="ECO:0007669"/>
    <property type="project" value="UniProtKB-ARBA"/>
</dbReference>
<protein>
    <submittedName>
        <fullName evidence="6">Tat pathway signal sequence domain protein</fullName>
    </submittedName>
</protein>
<gene>
    <name evidence="6" type="ORF">HMPREF0762_01281</name>
</gene>
<dbReference type="InterPro" id="IPR003953">
    <property type="entry name" value="FAD-dep_OxRdtase_2_FAD-bd"/>
</dbReference>
<dbReference type="GO" id="GO:0033765">
    <property type="term" value="F:steroid dehydrogenase activity, acting on the CH-CH group of donors"/>
    <property type="evidence" value="ECO:0007669"/>
    <property type="project" value="UniProtKB-ARBA"/>
</dbReference>
<organism evidence="6 7">
    <name type="scientific">Slackia exigua (strain ATCC 700122 / DSM 15923 / CIP 105133 / JCM 11022 / KCTC 5966 / S-7)</name>
    <dbReference type="NCBI Taxonomy" id="649764"/>
    <lineage>
        <taxon>Bacteria</taxon>
        <taxon>Bacillati</taxon>
        <taxon>Actinomycetota</taxon>
        <taxon>Coriobacteriia</taxon>
        <taxon>Eggerthellales</taxon>
        <taxon>Eggerthellaceae</taxon>
        <taxon>Slackia</taxon>
    </lineage>
</organism>
<dbReference type="PANTHER" id="PTHR43400">
    <property type="entry name" value="FUMARATE REDUCTASE"/>
    <property type="match status" value="1"/>
</dbReference>
<proteinExistence type="predicted"/>
<feature type="domain" description="FAD-dependent oxidoreductase 2 FAD-binding" evidence="5">
    <location>
        <begin position="53"/>
        <end position="530"/>
    </location>
</feature>
<dbReference type="EMBL" id="ACUX02000007">
    <property type="protein sequence ID" value="EEZ61203.1"/>
    <property type="molecule type" value="Genomic_DNA"/>
</dbReference>
<dbReference type="HOGENOM" id="CLU_011398_4_3_11"/>
<sequence>MDTGSTRRNFLAMMGLGAVGVGAALAGCAPRTANSSSGSGSSNDTGTWDEEFDVIVCGAGIAGLSAAITVAKEGSGQSCLLIEKEASAAGCSPVCAGDFLGRDENNEYPLQYLKDCATTPIGQSIPDDVLESFCEGINENLDWVLSLGATLDMLDSTRGVYDMNEEGNARGDLSSRPKSEYREFASWCAPEYSFNDKAEPPFNHVYNFLNYVRESDYPGIEYRASTPLEDLVQDGEGRVTGVVAKGKRIKANKGVIMCTGGYEHNEEFLEGFCGCGSAISFAMTGNTGDGHKICARHGADFWHMHNAAGFWMAGRNLDNSAFSNGALASHTFKRFGITVAKNGRRFYMDWDGHKSLDVSNDALSDDLSRHVGSRHGVMQFGGEWSHLPMPSIGWFVFDADSYNNAFDFDTVGTTDPVSDGWLYKADSIEELADMCGVPADELKDTVDAWNRSCEEGKDLAFYRPADTLTPVATAPFYAQRCAPAMLNTDGGPKRSAKGEILDYEGNPIPGLYAAGEFGSVWGYLYQGNGNVGEAMAFGRISARNCMQSA</sequence>
<dbReference type="OrthoDB" id="3171070at2"/>
<dbReference type="Proteomes" id="UP000006001">
    <property type="component" value="Unassembled WGS sequence"/>
</dbReference>
<dbReference type="PROSITE" id="PS51318">
    <property type="entry name" value="TAT"/>
    <property type="match status" value="1"/>
</dbReference>
<dbReference type="SUPFAM" id="SSF51905">
    <property type="entry name" value="FAD/NAD(P)-binding domain"/>
    <property type="match status" value="1"/>
</dbReference>
<dbReference type="InterPro" id="IPR036188">
    <property type="entry name" value="FAD/NAD-bd_sf"/>
</dbReference>
<accession>D0WH16</accession>
<keyword evidence="7" id="KW-1185">Reference proteome</keyword>
<dbReference type="SUPFAM" id="SSF56425">
    <property type="entry name" value="Succinate dehydrogenase/fumarate reductase flavoprotein, catalytic domain"/>
    <property type="match status" value="1"/>
</dbReference>
<comment type="caution">
    <text evidence="6">The sequence shown here is derived from an EMBL/GenBank/DDBJ whole genome shotgun (WGS) entry which is preliminary data.</text>
</comment>
<dbReference type="PANTHER" id="PTHR43400:SF10">
    <property type="entry name" value="3-OXOSTEROID 1-DEHYDROGENASE"/>
    <property type="match status" value="1"/>
</dbReference>
<evidence type="ECO:0000256" key="1">
    <source>
        <dbReference type="ARBA" id="ARBA00001974"/>
    </source>
</evidence>